<dbReference type="AlphaFoldDB" id="A0A8T0NHS6"/>
<feature type="compositionally biased region" description="Low complexity" evidence="1">
    <location>
        <begin position="100"/>
        <end position="121"/>
    </location>
</feature>
<proteinExistence type="predicted"/>
<keyword evidence="3" id="KW-1185">Reference proteome</keyword>
<feature type="region of interest" description="Disordered" evidence="1">
    <location>
        <begin position="1"/>
        <end position="24"/>
    </location>
</feature>
<sequence length="121" mass="12903">MMTATTDPMRVPARAPNLAGNYLPPALAMPRRRTWHQEEWCGSSAGLRVEPAAASTHEPSQSSPPSVPPAQRRAARAHHALLAAAPPRPATGGVWRQRWPPRLASLPPTPRSPAAARTSSG</sequence>
<dbReference type="Proteomes" id="UP000823388">
    <property type="component" value="Chromosome 9K"/>
</dbReference>
<organism evidence="2 3">
    <name type="scientific">Panicum virgatum</name>
    <name type="common">Blackwell switchgrass</name>
    <dbReference type="NCBI Taxonomy" id="38727"/>
    <lineage>
        <taxon>Eukaryota</taxon>
        <taxon>Viridiplantae</taxon>
        <taxon>Streptophyta</taxon>
        <taxon>Embryophyta</taxon>
        <taxon>Tracheophyta</taxon>
        <taxon>Spermatophyta</taxon>
        <taxon>Magnoliopsida</taxon>
        <taxon>Liliopsida</taxon>
        <taxon>Poales</taxon>
        <taxon>Poaceae</taxon>
        <taxon>PACMAD clade</taxon>
        <taxon>Panicoideae</taxon>
        <taxon>Panicodae</taxon>
        <taxon>Paniceae</taxon>
        <taxon>Panicinae</taxon>
        <taxon>Panicum</taxon>
        <taxon>Panicum sect. Hiantes</taxon>
    </lineage>
</organism>
<reference evidence="2" key="1">
    <citation type="submission" date="2020-05" db="EMBL/GenBank/DDBJ databases">
        <title>WGS assembly of Panicum virgatum.</title>
        <authorList>
            <person name="Lovell J.T."/>
            <person name="Jenkins J."/>
            <person name="Shu S."/>
            <person name="Juenger T.E."/>
            <person name="Schmutz J."/>
        </authorList>
    </citation>
    <scope>NUCLEOTIDE SEQUENCE</scope>
    <source>
        <strain evidence="2">AP13</strain>
    </source>
</reference>
<accession>A0A8T0NHS6</accession>
<feature type="compositionally biased region" description="Low complexity" evidence="1">
    <location>
        <begin position="59"/>
        <end position="72"/>
    </location>
</feature>
<evidence type="ECO:0000313" key="2">
    <source>
        <dbReference type="EMBL" id="KAG2548957.1"/>
    </source>
</evidence>
<evidence type="ECO:0000256" key="1">
    <source>
        <dbReference type="SAM" id="MobiDB-lite"/>
    </source>
</evidence>
<feature type="region of interest" description="Disordered" evidence="1">
    <location>
        <begin position="46"/>
        <end position="121"/>
    </location>
</feature>
<comment type="caution">
    <text evidence="2">The sequence shown here is derived from an EMBL/GenBank/DDBJ whole genome shotgun (WGS) entry which is preliminary data.</text>
</comment>
<gene>
    <name evidence="2" type="ORF">PVAP13_9KG207300</name>
</gene>
<name>A0A8T0NHS6_PANVG</name>
<dbReference type="EMBL" id="CM029053">
    <property type="protein sequence ID" value="KAG2548957.1"/>
    <property type="molecule type" value="Genomic_DNA"/>
</dbReference>
<protein>
    <submittedName>
        <fullName evidence="2">Uncharacterized protein</fullName>
    </submittedName>
</protein>
<evidence type="ECO:0000313" key="3">
    <source>
        <dbReference type="Proteomes" id="UP000823388"/>
    </source>
</evidence>